<reference evidence="3" key="1">
    <citation type="submission" date="2020-06" db="EMBL/GenBank/DDBJ databases">
        <title>Draft genomic sequence of Geomonas sp. Red330.</title>
        <authorList>
            <person name="Itoh H."/>
            <person name="Zhenxing X."/>
            <person name="Ushijima N."/>
            <person name="Masuda Y."/>
            <person name="Shiratori Y."/>
            <person name="Senoo K."/>
        </authorList>
    </citation>
    <scope>NUCLEOTIDE SEQUENCE [LARGE SCALE GENOMIC DNA]</scope>
    <source>
        <strain evidence="3">Red330</strain>
    </source>
</reference>
<dbReference type="FunFam" id="3.30.1330.40:FF:000001">
    <property type="entry name" value="L-PSP family endoribonuclease"/>
    <property type="match status" value="1"/>
</dbReference>
<dbReference type="Gene3D" id="3.30.1330.40">
    <property type="entry name" value="RutC-like"/>
    <property type="match status" value="1"/>
</dbReference>
<gene>
    <name evidence="2" type="ORF">GMST_28130</name>
</gene>
<evidence type="ECO:0000256" key="1">
    <source>
        <dbReference type="ARBA" id="ARBA00010552"/>
    </source>
</evidence>
<dbReference type="SUPFAM" id="SSF55298">
    <property type="entry name" value="YjgF-like"/>
    <property type="match status" value="1"/>
</dbReference>
<organism evidence="2 3">
    <name type="scientific">Geomonas silvestris</name>
    <dbReference type="NCBI Taxonomy" id="2740184"/>
    <lineage>
        <taxon>Bacteria</taxon>
        <taxon>Pseudomonadati</taxon>
        <taxon>Thermodesulfobacteriota</taxon>
        <taxon>Desulfuromonadia</taxon>
        <taxon>Geobacterales</taxon>
        <taxon>Geobacteraceae</taxon>
        <taxon>Geomonas</taxon>
    </lineage>
</organism>
<sequence>MRNAIQAGSAVAVGPYSHAVESGDTVYLSGQTPIDPATGKLVQGDIACQAEQCFANLFAVLAAGGLSTDQVVKVNVFLVDMDDFAAMNAVYERQFSKPYPARTTIGVASLPLGARIEMEMIARR</sequence>
<comment type="caution">
    <text evidence="2">The sequence shown here is derived from an EMBL/GenBank/DDBJ whole genome shotgun (WGS) entry which is preliminary data.</text>
</comment>
<dbReference type="PANTHER" id="PTHR11803:SF39">
    <property type="entry name" value="2-IMINOBUTANOATE_2-IMINOPROPANOATE DEAMINASE"/>
    <property type="match status" value="1"/>
</dbReference>
<dbReference type="CDD" id="cd00448">
    <property type="entry name" value="YjgF_YER057c_UK114_family"/>
    <property type="match status" value="1"/>
</dbReference>
<keyword evidence="3" id="KW-1185">Reference proteome</keyword>
<dbReference type="GO" id="GO:0005829">
    <property type="term" value="C:cytosol"/>
    <property type="evidence" value="ECO:0007669"/>
    <property type="project" value="TreeGrafter"/>
</dbReference>
<protein>
    <submittedName>
        <fullName evidence="2">Endoribonuclease L-PSP</fullName>
    </submittedName>
</protein>
<name>A0A6V8MKG8_9BACT</name>
<dbReference type="PANTHER" id="PTHR11803">
    <property type="entry name" value="2-IMINOBUTANOATE/2-IMINOPROPANOATE DEAMINASE RIDA"/>
    <property type="match status" value="1"/>
</dbReference>
<evidence type="ECO:0000313" key="3">
    <source>
        <dbReference type="Proteomes" id="UP000556026"/>
    </source>
</evidence>
<dbReference type="InterPro" id="IPR006056">
    <property type="entry name" value="RidA"/>
</dbReference>
<dbReference type="InterPro" id="IPR006175">
    <property type="entry name" value="YjgF/YER057c/UK114"/>
</dbReference>
<dbReference type="AlphaFoldDB" id="A0A6V8MKG8"/>
<dbReference type="Pfam" id="PF01042">
    <property type="entry name" value="Ribonuc_L-PSP"/>
    <property type="match status" value="1"/>
</dbReference>
<dbReference type="NCBIfam" id="TIGR00004">
    <property type="entry name" value="Rid family detoxifying hydrolase"/>
    <property type="match status" value="1"/>
</dbReference>
<dbReference type="InterPro" id="IPR035959">
    <property type="entry name" value="RutC-like_sf"/>
</dbReference>
<accession>A0A6V8MKG8</accession>
<dbReference type="GO" id="GO:0019239">
    <property type="term" value="F:deaminase activity"/>
    <property type="evidence" value="ECO:0007669"/>
    <property type="project" value="TreeGrafter"/>
</dbReference>
<proteinExistence type="inferred from homology"/>
<evidence type="ECO:0000313" key="2">
    <source>
        <dbReference type="EMBL" id="GFO60488.1"/>
    </source>
</evidence>
<dbReference type="Proteomes" id="UP000556026">
    <property type="component" value="Unassembled WGS sequence"/>
</dbReference>
<dbReference type="EMBL" id="BLXX01000008">
    <property type="protein sequence ID" value="GFO60488.1"/>
    <property type="molecule type" value="Genomic_DNA"/>
</dbReference>
<comment type="similarity">
    <text evidence="1">Belongs to the RutC family.</text>
</comment>
<dbReference type="RefSeq" id="WP_183355304.1">
    <property type="nucleotide sequence ID" value="NZ_BLXX01000008.1"/>
</dbReference>